<evidence type="ECO:0000256" key="17">
    <source>
        <dbReference type="ARBA" id="ARBA00023264"/>
    </source>
</evidence>
<comment type="pathway">
    <text evidence="4">Lipid metabolism.</text>
</comment>
<evidence type="ECO:0000256" key="4">
    <source>
        <dbReference type="ARBA" id="ARBA00005189"/>
    </source>
</evidence>
<comment type="pathway">
    <text evidence="3 18">Phospholipid metabolism; CDP-diacylglycerol biosynthesis; CDP-diacylglycerol from sn-glycerol 3-phosphate: step 3/3.</text>
</comment>
<keyword evidence="12 18" id="KW-0548">Nucleotidyltransferase</keyword>
<name>A0A084A777_LACLC</name>
<evidence type="ECO:0000256" key="14">
    <source>
        <dbReference type="ARBA" id="ARBA00023098"/>
    </source>
</evidence>
<dbReference type="PATRIC" id="fig|1415168.3.peg.2773"/>
<dbReference type="Proteomes" id="UP000028401">
    <property type="component" value="Unassembled WGS sequence"/>
</dbReference>
<proteinExistence type="inferred from homology"/>
<evidence type="ECO:0000256" key="2">
    <source>
        <dbReference type="ARBA" id="ARBA00004651"/>
    </source>
</evidence>
<dbReference type="EC" id="2.7.7.41" evidence="6 18"/>
<evidence type="ECO:0000256" key="19">
    <source>
        <dbReference type="SAM" id="Phobius"/>
    </source>
</evidence>
<keyword evidence="14" id="KW-0443">Lipid metabolism</keyword>
<keyword evidence="8" id="KW-1003">Cell membrane</keyword>
<evidence type="ECO:0000256" key="1">
    <source>
        <dbReference type="ARBA" id="ARBA00001698"/>
    </source>
</evidence>
<comment type="caution">
    <text evidence="20">The sequence shown here is derived from an EMBL/GenBank/DDBJ whole genome shotgun (WGS) entry which is preliminary data.</text>
</comment>
<feature type="transmembrane region" description="Helical" evidence="19">
    <location>
        <begin position="49"/>
        <end position="68"/>
    </location>
</feature>
<evidence type="ECO:0000256" key="18">
    <source>
        <dbReference type="RuleBase" id="RU003938"/>
    </source>
</evidence>
<dbReference type="RefSeq" id="WP_011836053.1">
    <property type="nucleotide sequence ID" value="NZ_AZSI01000222.1"/>
</dbReference>
<keyword evidence="9" id="KW-0444">Lipid biosynthesis</keyword>
<comment type="catalytic activity">
    <reaction evidence="1 18">
        <text>a 1,2-diacyl-sn-glycero-3-phosphate + CTP + H(+) = a CDP-1,2-diacyl-sn-glycerol + diphosphate</text>
        <dbReference type="Rhea" id="RHEA:16229"/>
        <dbReference type="ChEBI" id="CHEBI:15378"/>
        <dbReference type="ChEBI" id="CHEBI:33019"/>
        <dbReference type="ChEBI" id="CHEBI:37563"/>
        <dbReference type="ChEBI" id="CHEBI:58332"/>
        <dbReference type="ChEBI" id="CHEBI:58608"/>
        <dbReference type="EC" id="2.7.7.41"/>
    </reaction>
</comment>
<feature type="transmembrane region" description="Helical" evidence="19">
    <location>
        <begin position="131"/>
        <end position="153"/>
    </location>
</feature>
<feature type="transmembrane region" description="Helical" evidence="19">
    <location>
        <begin position="6"/>
        <end position="37"/>
    </location>
</feature>
<dbReference type="GO" id="GO:0005886">
    <property type="term" value="C:plasma membrane"/>
    <property type="evidence" value="ECO:0007669"/>
    <property type="project" value="UniProtKB-SubCell"/>
</dbReference>
<feature type="transmembrane region" description="Helical" evidence="19">
    <location>
        <begin position="174"/>
        <end position="195"/>
    </location>
</feature>
<evidence type="ECO:0000256" key="16">
    <source>
        <dbReference type="ARBA" id="ARBA00023209"/>
    </source>
</evidence>
<keyword evidence="15 19" id="KW-0472">Membrane</keyword>
<dbReference type="UniPathway" id="UPA00557">
    <property type="reaction ID" value="UER00614"/>
</dbReference>
<dbReference type="GO" id="GO:0016024">
    <property type="term" value="P:CDP-diacylglycerol biosynthetic process"/>
    <property type="evidence" value="ECO:0007669"/>
    <property type="project" value="UniProtKB-UniPathway"/>
</dbReference>
<keyword evidence="17" id="KW-1208">Phospholipid metabolism</keyword>
<dbReference type="PANTHER" id="PTHR46382">
    <property type="entry name" value="PHOSPHATIDATE CYTIDYLYLTRANSFERASE"/>
    <property type="match status" value="1"/>
</dbReference>
<feature type="transmembrane region" description="Helical" evidence="19">
    <location>
        <begin position="104"/>
        <end position="125"/>
    </location>
</feature>
<dbReference type="Pfam" id="PF01148">
    <property type="entry name" value="CTP_transf_1"/>
    <property type="match status" value="1"/>
</dbReference>
<sequence>MMQRIITGVVAGGIFLALLLLGGAYFQILVALLVIIAMQELFRMYKLQLLSFEGILATLAALSLALPVGKHWLGLNVDGGVMLFTLFLFAMLTGMVLSNGKYSFVDAGFPFLSAFYVGIGFQNLLTARQTSVYIVFLALFIVWATDIGAYAFGRSLKDRFPQKLLPSVSPNKTVIGSLGGIVSAVVVALIIYFLFTKELPHIGYIKLIAFTIIFSVVGQIGDLVESSIKRHFGVKDSGKILPGHGGILDRFDNLIFVFPIMHLLGLF</sequence>
<keyword evidence="11 18" id="KW-0812">Transmembrane</keyword>
<keyword evidence="16" id="KW-0594">Phospholipid biosynthesis</keyword>
<reference evidence="20 21" key="1">
    <citation type="submission" date="2014-06" db="EMBL/GenBank/DDBJ databases">
        <title>Draft genome sequence of the putrescine producing strain Lactococcus lactis subsp cremoris GE214.</title>
        <authorList>
            <person name="Ladero V."/>
            <person name="Linares D.M."/>
            <person name="del Rio B."/>
            <person name="Mayo B."/>
            <person name="Martin M.C."/>
            <person name="Fernandez M."/>
            <person name="Alvarez M.A."/>
        </authorList>
    </citation>
    <scope>NUCLEOTIDE SEQUENCE [LARGE SCALE GENOMIC DNA]</scope>
    <source>
        <strain evidence="20 21">GE214</strain>
    </source>
</reference>
<feature type="transmembrane region" description="Helical" evidence="19">
    <location>
        <begin position="201"/>
        <end position="221"/>
    </location>
</feature>
<evidence type="ECO:0000256" key="10">
    <source>
        <dbReference type="ARBA" id="ARBA00022679"/>
    </source>
</evidence>
<evidence type="ECO:0000313" key="21">
    <source>
        <dbReference type="Proteomes" id="UP000028401"/>
    </source>
</evidence>
<evidence type="ECO:0000313" key="20">
    <source>
        <dbReference type="EMBL" id="KEY61156.1"/>
    </source>
</evidence>
<evidence type="ECO:0000256" key="11">
    <source>
        <dbReference type="ARBA" id="ARBA00022692"/>
    </source>
</evidence>
<comment type="similarity">
    <text evidence="5 18">Belongs to the CDS family.</text>
</comment>
<dbReference type="AlphaFoldDB" id="A0A084A777"/>
<dbReference type="PROSITE" id="PS01315">
    <property type="entry name" value="CDS"/>
    <property type="match status" value="1"/>
</dbReference>
<evidence type="ECO:0000256" key="7">
    <source>
        <dbReference type="ARBA" id="ARBA00019373"/>
    </source>
</evidence>
<evidence type="ECO:0000256" key="15">
    <source>
        <dbReference type="ARBA" id="ARBA00023136"/>
    </source>
</evidence>
<evidence type="ECO:0000256" key="3">
    <source>
        <dbReference type="ARBA" id="ARBA00005119"/>
    </source>
</evidence>
<evidence type="ECO:0000256" key="9">
    <source>
        <dbReference type="ARBA" id="ARBA00022516"/>
    </source>
</evidence>
<accession>A0A084A777</accession>
<dbReference type="InterPro" id="IPR000374">
    <property type="entry name" value="PC_trans"/>
</dbReference>
<comment type="subcellular location">
    <subcellularLocation>
        <location evidence="2">Cell membrane</location>
        <topology evidence="2">Multi-pass membrane protein</topology>
    </subcellularLocation>
</comment>
<organism evidence="20 21">
    <name type="scientific">Lactococcus cremoris subsp. cremoris GE214</name>
    <dbReference type="NCBI Taxonomy" id="1415168"/>
    <lineage>
        <taxon>Bacteria</taxon>
        <taxon>Bacillati</taxon>
        <taxon>Bacillota</taxon>
        <taxon>Bacilli</taxon>
        <taxon>Lactobacillales</taxon>
        <taxon>Streptococcaceae</taxon>
        <taxon>Lactococcus</taxon>
        <taxon>Lactococcus cremoris subsp. cremoris</taxon>
    </lineage>
</organism>
<dbReference type="GO" id="GO:0004605">
    <property type="term" value="F:phosphatidate cytidylyltransferase activity"/>
    <property type="evidence" value="ECO:0007669"/>
    <property type="project" value="UniProtKB-EC"/>
</dbReference>
<evidence type="ECO:0000256" key="6">
    <source>
        <dbReference type="ARBA" id="ARBA00012487"/>
    </source>
</evidence>
<dbReference type="PANTHER" id="PTHR46382:SF1">
    <property type="entry name" value="PHOSPHATIDATE CYTIDYLYLTRANSFERASE"/>
    <property type="match status" value="1"/>
</dbReference>
<gene>
    <name evidence="20" type="ORF">U725_02720</name>
</gene>
<protein>
    <recommendedName>
        <fullName evidence="7 18">Phosphatidate cytidylyltransferase</fullName>
        <ecNumber evidence="6 18">2.7.7.41</ecNumber>
    </recommendedName>
</protein>
<dbReference type="EMBL" id="AZSI01000222">
    <property type="protein sequence ID" value="KEY61156.1"/>
    <property type="molecule type" value="Genomic_DNA"/>
</dbReference>
<evidence type="ECO:0000256" key="13">
    <source>
        <dbReference type="ARBA" id="ARBA00022989"/>
    </source>
</evidence>
<evidence type="ECO:0000256" key="5">
    <source>
        <dbReference type="ARBA" id="ARBA00010185"/>
    </source>
</evidence>
<keyword evidence="10 18" id="KW-0808">Transferase</keyword>
<feature type="transmembrane region" description="Helical" evidence="19">
    <location>
        <begin position="80"/>
        <end position="97"/>
    </location>
</feature>
<evidence type="ECO:0000256" key="8">
    <source>
        <dbReference type="ARBA" id="ARBA00022475"/>
    </source>
</evidence>
<evidence type="ECO:0000256" key="12">
    <source>
        <dbReference type="ARBA" id="ARBA00022695"/>
    </source>
</evidence>
<keyword evidence="13 19" id="KW-1133">Transmembrane helix</keyword>